<organism evidence="1 2">
    <name type="scientific">Aureobasidium pullulans</name>
    <name type="common">Black yeast</name>
    <name type="synonym">Pullularia pullulans</name>
    <dbReference type="NCBI Taxonomy" id="5580"/>
    <lineage>
        <taxon>Eukaryota</taxon>
        <taxon>Fungi</taxon>
        <taxon>Dikarya</taxon>
        <taxon>Ascomycota</taxon>
        <taxon>Pezizomycotina</taxon>
        <taxon>Dothideomycetes</taxon>
        <taxon>Dothideomycetidae</taxon>
        <taxon>Dothideales</taxon>
        <taxon>Saccotheciaceae</taxon>
        <taxon>Aureobasidium</taxon>
    </lineage>
</organism>
<evidence type="ECO:0000313" key="1">
    <source>
        <dbReference type="EMBL" id="TIA27786.1"/>
    </source>
</evidence>
<dbReference type="EMBL" id="QZBZ01000772">
    <property type="protein sequence ID" value="TIA27786.1"/>
    <property type="molecule type" value="Genomic_DNA"/>
</dbReference>
<dbReference type="InterPro" id="IPR046347">
    <property type="entry name" value="bZIP_sf"/>
</dbReference>
<dbReference type="AlphaFoldDB" id="A0A4T0B1I9"/>
<dbReference type="Proteomes" id="UP000308724">
    <property type="component" value="Unassembled WGS sequence"/>
</dbReference>
<protein>
    <recommendedName>
        <fullName evidence="3">BZIP domain-containing protein</fullName>
    </recommendedName>
</protein>
<dbReference type="Gene3D" id="1.20.5.170">
    <property type="match status" value="1"/>
</dbReference>
<name>A0A4T0B1I9_AURPU</name>
<dbReference type="GO" id="GO:0003700">
    <property type="term" value="F:DNA-binding transcription factor activity"/>
    <property type="evidence" value="ECO:0007669"/>
    <property type="project" value="InterPro"/>
</dbReference>
<reference evidence="1 2" key="1">
    <citation type="submission" date="2018-10" db="EMBL/GenBank/DDBJ databases">
        <title>Fifty Aureobasidium pullulans genomes reveal a recombining polyextremotolerant generalist.</title>
        <authorList>
            <person name="Gostincar C."/>
            <person name="Turk M."/>
            <person name="Zajc J."/>
            <person name="Gunde-Cimerman N."/>
        </authorList>
    </citation>
    <scope>NUCLEOTIDE SEQUENCE [LARGE SCALE GENOMIC DNA]</scope>
    <source>
        <strain evidence="1 2">EXF-1645</strain>
    </source>
</reference>
<dbReference type="PANTHER" id="PTHR40618:SF1">
    <property type="entry name" value="B-ZIP TRANSCRIPTION FACTOR (EUROFUNG)"/>
    <property type="match status" value="1"/>
</dbReference>
<accession>A0A4T0B1I9</accession>
<dbReference type="SUPFAM" id="SSF57959">
    <property type="entry name" value="Leucine zipper domain"/>
    <property type="match status" value="1"/>
</dbReference>
<evidence type="ECO:0008006" key="3">
    <source>
        <dbReference type="Google" id="ProtNLM"/>
    </source>
</evidence>
<dbReference type="PANTHER" id="PTHR40618">
    <property type="entry name" value="B-ZIP TRANSCRIPTION FACTOR (EUROFUNG)-RELATED"/>
    <property type="match status" value="1"/>
</dbReference>
<feature type="non-terminal residue" evidence="1">
    <location>
        <position position="1"/>
    </location>
</feature>
<evidence type="ECO:0000313" key="2">
    <source>
        <dbReference type="Proteomes" id="UP000308724"/>
    </source>
</evidence>
<proteinExistence type="predicted"/>
<gene>
    <name evidence="1" type="ORF">D6C78_11012</name>
</gene>
<sequence>FPLPCFYNRNLTNTTFYLQYGAASQIDFPTPRKMPPRKYKPKPPISALDEAAAQHRRAQSCKAQRAYRQRKEDTIATLSKKMQGLEATIEKLSTCFLGLNDKILRHLGKVEDAVLAEEIRDSMKEFKGIIEKGDDAEGEEEDASRIMNGQLVHRPSSTISKFGDNNINDNGIPTPPDTGLATITQLPYNTMPSPQLQLQTTSPPQGQIGSTIFSGPAFYGLTPQTLPLHPSTPPSSVESLAHRIYTTTIAKAFALLQTHSDDDPIFRRVFAIYFTAFPEAQVRGEVARMMMSRDDWNPYYRPRGTEQGWWSALQVAAFICSRNWVFDKEGDKVCLGREGRGGVEVAVEEFLDVEVLVDARCAWDTPEYRKDTVVKVVLGMMG</sequence>
<dbReference type="CDD" id="cd14688">
    <property type="entry name" value="bZIP_YAP"/>
    <property type="match status" value="1"/>
</dbReference>
<comment type="caution">
    <text evidence="1">The sequence shown here is derived from an EMBL/GenBank/DDBJ whole genome shotgun (WGS) entry which is preliminary data.</text>
</comment>